<gene>
    <name evidence="2" type="ORF">EIP75_04475</name>
</gene>
<organism evidence="2 3">
    <name type="scientific">Aquabacterium soli</name>
    <dbReference type="NCBI Taxonomy" id="2493092"/>
    <lineage>
        <taxon>Bacteria</taxon>
        <taxon>Pseudomonadati</taxon>
        <taxon>Pseudomonadota</taxon>
        <taxon>Betaproteobacteria</taxon>
        <taxon>Burkholderiales</taxon>
        <taxon>Aquabacterium</taxon>
    </lineage>
</organism>
<feature type="signal peptide" evidence="1">
    <location>
        <begin position="1"/>
        <end position="33"/>
    </location>
</feature>
<dbReference type="RefSeq" id="WP_125242039.1">
    <property type="nucleotide sequence ID" value="NZ_RSED01000003.1"/>
</dbReference>
<dbReference type="PROSITE" id="PS51257">
    <property type="entry name" value="PROKAR_LIPOPROTEIN"/>
    <property type="match status" value="1"/>
</dbReference>
<accession>A0A3R8T6V1</accession>
<dbReference type="Proteomes" id="UP000269265">
    <property type="component" value="Unassembled WGS sequence"/>
</dbReference>
<protein>
    <submittedName>
        <fullName evidence="2">Uncharacterized protein</fullName>
    </submittedName>
</protein>
<comment type="caution">
    <text evidence="2">The sequence shown here is derived from an EMBL/GenBank/DDBJ whole genome shotgun (WGS) entry which is preliminary data.</text>
</comment>
<dbReference type="OrthoDB" id="8882092at2"/>
<feature type="chain" id="PRO_5018550483" evidence="1">
    <location>
        <begin position="34"/>
        <end position="401"/>
    </location>
</feature>
<evidence type="ECO:0000313" key="2">
    <source>
        <dbReference type="EMBL" id="RRS05471.1"/>
    </source>
</evidence>
<evidence type="ECO:0000313" key="3">
    <source>
        <dbReference type="Proteomes" id="UP000269265"/>
    </source>
</evidence>
<keyword evidence="1" id="KW-0732">Signal</keyword>
<proteinExistence type="predicted"/>
<evidence type="ECO:0000256" key="1">
    <source>
        <dbReference type="SAM" id="SignalP"/>
    </source>
</evidence>
<dbReference type="AlphaFoldDB" id="A0A3R8T6V1"/>
<name>A0A3R8T6V1_9BURK</name>
<reference evidence="2 3" key="1">
    <citation type="submission" date="2018-12" db="EMBL/GenBank/DDBJ databases">
        <title>The whole draft genome of Aquabacterium sp. SJQ9.</title>
        <authorList>
            <person name="Sun L."/>
            <person name="Gao X."/>
            <person name="Chen W."/>
            <person name="Huang K."/>
        </authorList>
    </citation>
    <scope>NUCLEOTIDE SEQUENCE [LARGE SCALE GENOMIC DNA]</scope>
    <source>
        <strain evidence="2 3">SJQ9</strain>
    </source>
</reference>
<dbReference type="EMBL" id="RSED01000003">
    <property type="protein sequence ID" value="RRS05471.1"/>
    <property type="molecule type" value="Genomic_DNA"/>
</dbReference>
<keyword evidence="3" id="KW-1185">Reference proteome</keyword>
<sequence length="401" mass="43718">MRSFTQALRAFHRPGPLASLLALAALACPPVRAADFITSPGSNCAVWGPWSLGDDKQPVRYQGPCVKGKAEGRGKAVWLNPYRLAEGKEVPDETWDGTFRQGVFIADQAFKGTLDAWRSNLVLSDRGTVGDARALWVHRAPSRGPVNLCEIEHVALVVPAGFKVEDDELVQARMQSAQQAFVSACPSNAPFRSTEVVLWRAPLTPDDKGQEPLALAKGAVVLDNGKPAQVRAYRNDASAAVRQQQADAERSAKRAQARQTFHRLSADHNVHAWLTAAQADKDPFKWQGKTVALTVRLDRMLSPTVAWVTDADRSGYSYAGLLLKGVNSDTFGKLDTAVVLGQLDGRRKASDLGVTGSSESLEATTLNVVHTRPCEQRLCADWLGWDVRKEMTWGEPFKAAP</sequence>